<protein>
    <submittedName>
        <fullName evidence="11">Peptidase</fullName>
    </submittedName>
</protein>
<dbReference type="Pfam" id="PF00005">
    <property type="entry name" value="ABC_tran"/>
    <property type="match status" value="1"/>
</dbReference>
<dbReference type="GO" id="GO:0140359">
    <property type="term" value="F:ABC-type transporter activity"/>
    <property type="evidence" value="ECO:0007669"/>
    <property type="project" value="InterPro"/>
</dbReference>
<dbReference type="PANTHER" id="PTHR24221">
    <property type="entry name" value="ATP-BINDING CASSETTE SUB-FAMILY B"/>
    <property type="match status" value="1"/>
</dbReference>
<keyword evidence="5 8" id="KW-1133">Transmembrane helix</keyword>
<comment type="subcellular location">
    <subcellularLocation>
        <location evidence="1">Cell membrane</location>
        <topology evidence="1">Multi-pass membrane protein</topology>
    </subcellularLocation>
</comment>
<dbReference type="AlphaFoldDB" id="A0A512DUA5"/>
<organism evidence="11 12">
    <name type="scientific">Skermanella aerolata</name>
    <dbReference type="NCBI Taxonomy" id="393310"/>
    <lineage>
        <taxon>Bacteria</taxon>
        <taxon>Pseudomonadati</taxon>
        <taxon>Pseudomonadota</taxon>
        <taxon>Alphaproteobacteria</taxon>
        <taxon>Rhodospirillales</taxon>
        <taxon>Azospirillaceae</taxon>
        <taxon>Skermanella</taxon>
    </lineage>
</organism>
<keyword evidence="6 8" id="KW-0472">Membrane</keyword>
<dbReference type="InterPro" id="IPR003439">
    <property type="entry name" value="ABC_transporter-like_ATP-bd"/>
</dbReference>
<evidence type="ECO:0000256" key="4">
    <source>
        <dbReference type="ARBA" id="ARBA00022840"/>
    </source>
</evidence>
<evidence type="ECO:0000256" key="7">
    <source>
        <dbReference type="SAM" id="MobiDB-lite"/>
    </source>
</evidence>
<dbReference type="EMBL" id="BJYZ01000018">
    <property type="protein sequence ID" value="GEO39810.1"/>
    <property type="molecule type" value="Genomic_DNA"/>
</dbReference>
<dbReference type="Pfam" id="PF00664">
    <property type="entry name" value="ABC_membrane"/>
    <property type="match status" value="1"/>
</dbReference>
<dbReference type="Proteomes" id="UP000321523">
    <property type="component" value="Unassembled WGS sequence"/>
</dbReference>
<feature type="domain" description="ABC transporter" evidence="9">
    <location>
        <begin position="304"/>
        <end position="538"/>
    </location>
</feature>
<evidence type="ECO:0000256" key="6">
    <source>
        <dbReference type="ARBA" id="ARBA00023136"/>
    </source>
</evidence>
<dbReference type="PANTHER" id="PTHR24221:SF248">
    <property type="entry name" value="ABC TRANSPORTER TRANSMEMBRANE REGION"/>
    <property type="match status" value="1"/>
</dbReference>
<keyword evidence="3" id="KW-0547">Nucleotide-binding</keyword>
<evidence type="ECO:0000256" key="5">
    <source>
        <dbReference type="ARBA" id="ARBA00022989"/>
    </source>
</evidence>
<dbReference type="PROSITE" id="PS50893">
    <property type="entry name" value="ABC_TRANSPORTER_2"/>
    <property type="match status" value="1"/>
</dbReference>
<feature type="region of interest" description="Disordered" evidence="7">
    <location>
        <begin position="540"/>
        <end position="565"/>
    </location>
</feature>
<feature type="compositionally biased region" description="Low complexity" evidence="7">
    <location>
        <begin position="540"/>
        <end position="554"/>
    </location>
</feature>
<evidence type="ECO:0000256" key="3">
    <source>
        <dbReference type="ARBA" id="ARBA00022741"/>
    </source>
</evidence>
<evidence type="ECO:0000256" key="8">
    <source>
        <dbReference type="SAM" id="Phobius"/>
    </source>
</evidence>
<dbReference type="InterPro" id="IPR039421">
    <property type="entry name" value="Type_1_exporter"/>
</dbReference>
<name>A0A512DUA5_9PROT</name>
<reference evidence="11 12" key="1">
    <citation type="submission" date="2019-07" db="EMBL/GenBank/DDBJ databases">
        <title>Whole genome shotgun sequence of Skermanella aerolata NBRC 106429.</title>
        <authorList>
            <person name="Hosoyama A."/>
            <person name="Uohara A."/>
            <person name="Ohji S."/>
            <person name="Ichikawa N."/>
        </authorList>
    </citation>
    <scope>NUCLEOTIDE SEQUENCE [LARGE SCALE GENOMIC DNA]</scope>
    <source>
        <strain evidence="11 12">NBRC 106429</strain>
    </source>
</reference>
<dbReference type="SUPFAM" id="SSF52540">
    <property type="entry name" value="P-loop containing nucleoside triphosphate hydrolases"/>
    <property type="match status" value="1"/>
</dbReference>
<dbReference type="GO" id="GO:0005886">
    <property type="term" value="C:plasma membrane"/>
    <property type="evidence" value="ECO:0007669"/>
    <property type="project" value="UniProtKB-SubCell"/>
</dbReference>
<evidence type="ECO:0000259" key="9">
    <source>
        <dbReference type="PROSITE" id="PS50893"/>
    </source>
</evidence>
<dbReference type="InterPro" id="IPR010128">
    <property type="entry name" value="ATPase_T1SS_PrtD-like"/>
</dbReference>
<dbReference type="InterPro" id="IPR011527">
    <property type="entry name" value="ABC1_TM_dom"/>
</dbReference>
<dbReference type="GO" id="GO:0030256">
    <property type="term" value="C:type I protein secretion system complex"/>
    <property type="evidence" value="ECO:0007669"/>
    <property type="project" value="InterPro"/>
</dbReference>
<evidence type="ECO:0000256" key="2">
    <source>
        <dbReference type="ARBA" id="ARBA00022692"/>
    </source>
</evidence>
<keyword evidence="4" id="KW-0067">ATP-binding</keyword>
<keyword evidence="12" id="KW-1185">Reference proteome</keyword>
<keyword evidence="2 8" id="KW-0812">Transmembrane</keyword>
<dbReference type="GO" id="GO:0030253">
    <property type="term" value="P:protein secretion by the type I secretion system"/>
    <property type="evidence" value="ECO:0007669"/>
    <property type="project" value="InterPro"/>
</dbReference>
<dbReference type="SMART" id="SM00382">
    <property type="entry name" value="AAA"/>
    <property type="match status" value="1"/>
</dbReference>
<feature type="domain" description="ABC transmembrane type-1" evidence="10">
    <location>
        <begin position="1"/>
        <end position="273"/>
    </location>
</feature>
<dbReference type="InterPro" id="IPR003593">
    <property type="entry name" value="AAA+_ATPase"/>
</dbReference>
<dbReference type="GO" id="GO:0005524">
    <property type="term" value="F:ATP binding"/>
    <property type="evidence" value="ECO:0007669"/>
    <property type="project" value="UniProtKB-KW"/>
</dbReference>
<dbReference type="GO" id="GO:0034040">
    <property type="term" value="F:ATPase-coupled lipid transmembrane transporter activity"/>
    <property type="evidence" value="ECO:0007669"/>
    <property type="project" value="TreeGrafter"/>
</dbReference>
<evidence type="ECO:0000259" key="10">
    <source>
        <dbReference type="PROSITE" id="PS50929"/>
    </source>
</evidence>
<dbReference type="PROSITE" id="PS00211">
    <property type="entry name" value="ABC_TRANSPORTER_1"/>
    <property type="match status" value="1"/>
</dbReference>
<feature type="transmembrane region" description="Helical" evidence="8">
    <location>
        <begin position="220"/>
        <end position="238"/>
    </location>
</feature>
<evidence type="ECO:0000313" key="11">
    <source>
        <dbReference type="EMBL" id="GEO39810.1"/>
    </source>
</evidence>
<feature type="transmembrane region" description="Helical" evidence="8">
    <location>
        <begin position="102"/>
        <end position="126"/>
    </location>
</feature>
<evidence type="ECO:0000256" key="1">
    <source>
        <dbReference type="ARBA" id="ARBA00004651"/>
    </source>
</evidence>
<dbReference type="Gene3D" id="3.40.50.300">
    <property type="entry name" value="P-loop containing nucleotide triphosphate hydrolases"/>
    <property type="match status" value="1"/>
</dbReference>
<dbReference type="NCBIfam" id="TIGR01842">
    <property type="entry name" value="type_I_sec_PrtD"/>
    <property type="match status" value="1"/>
</dbReference>
<gene>
    <name evidence="11" type="ORF">SAE02_39580</name>
</gene>
<dbReference type="PROSITE" id="PS50929">
    <property type="entry name" value="ABC_TM1F"/>
    <property type="match status" value="1"/>
</dbReference>
<feature type="transmembrane region" description="Helical" evidence="8">
    <location>
        <begin position="132"/>
        <end position="152"/>
    </location>
</feature>
<evidence type="ECO:0000313" key="12">
    <source>
        <dbReference type="Proteomes" id="UP000321523"/>
    </source>
</evidence>
<dbReference type="SUPFAM" id="SSF90123">
    <property type="entry name" value="ABC transporter transmembrane region"/>
    <property type="match status" value="1"/>
</dbReference>
<dbReference type="InterPro" id="IPR027417">
    <property type="entry name" value="P-loop_NTPase"/>
</dbReference>
<comment type="caution">
    <text evidence="11">The sequence shown here is derived from an EMBL/GenBank/DDBJ whole genome shotgun (WGS) entry which is preliminary data.</text>
</comment>
<dbReference type="InterPro" id="IPR017871">
    <property type="entry name" value="ABC_transporter-like_CS"/>
</dbReference>
<dbReference type="Gene3D" id="1.20.1560.10">
    <property type="entry name" value="ABC transporter type 1, transmembrane domain"/>
    <property type="match status" value="1"/>
</dbReference>
<sequence>MLFSAVLNVLMLTSSVYMLQVYDRVLSSGSIETLLYLTIIAALALLLLSLLDTLRSRMLDRVSTWLERRVGPFAFRRALDASLSQRDYQGESLRDLGAVRTFLGSGIATLFDVPWVPVYLAVVYLLHPLMGHVALAGAVILFLLALASDLAARRPLREANRSATRSMRTVDGALRNAEAIDAMGLTDAVLRRWAGLSHGALSMQSLASDRAAAIQGAAKFVRLFVQTAILGVGAWLVIRQEVSGGAMIAGSIIMGRALAPVEQAIGTWKQMIQAREAYKRLAAFLALPPLRAEAMPLPAPEGRLSVEGVCFGLQGKPLILKSVSFKADPGEAVCIIGPSAAGKSSLARLLVGVRSPQTGIVRLDGADIFSWPKSDLGRHVGYLPQDVELFSGTIRENIARLEEADPANVVAAARMANCHDMILKLEKGYETEIGEAGVRLSGGQRQRIALARAVFGRPRLVILDEPNASLDGEGEEALNRAIAALKASGSTVIVIGHRPSLLQEVTKVLVLVAGQVEMFGPRAEVMDRLTRRNVQPVAAGSPARAQAAAGSRSAIPQAATPTPAE</sequence>
<proteinExistence type="predicted"/>
<dbReference type="InterPro" id="IPR036640">
    <property type="entry name" value="ABC1_TM_sf"/>
</dbReference>
<dbReference type="GO" id="GO:0016887">
    <property type="term" value="F:ATP hydrolysis activity"/>
    <property type="evidence" value="ECO:0007669"/>
    <property type="project" value="InterPro"/>
</dbReference>
<accession>A0A512DUA5</accession>
<feature type="transmembrane region" description="Helical" evidence="8">
    <location>
        <begin position="34"/>
        <end position="51"/>
    </location>
</feature>